<comment type="caution">
    <text evidence="4">The sequence shown here is derived from an EMBL/GenBank/DDBJ whole genome shotgun (WGS) entry which is preliminary data.</text>
</comment>
<dbReference type="Proteomes" id="UP000242367">
    <property type="component" value="Unassembled WGS sequence"/>
</dbReference>
<dbReference type="PROSITE" id="PS51186">
    <property type="entry name" value="GNAT"/>
    <property type="match status" value="1"/>
</dbReference>
<evidence type="ECO:0000313" key="5">
    <source>
        <dbReference type="Proteomes" id="UP000242367"/>
    </source>
</evidence>
<feature type="domain" description="N-acetyltransferase" evidence="3">
    <location>
        <begin position="2"/>
        <end position="148"/>
    </location>
</feature>
<name>A0A2P4UF35_9ACTN</name>
<evidence type="ECO:0000256" key="2">
    <source>
        <dbReference type="ARBA" id="ARBA00023315"/>
    </source>
</evidence>
<dbReference type="GO" id="GO:0016747">
    <property type="term" value="F:acyltransferase activity, transferring groups other than amino-acyl groups"/>
    <property type="evidence" value="ECO:0007669"/>
    <property type="project" value="InterPro"/>
</dbReference>
<keyword evidence="5" id="KW-1185">Reference proteome</keyword>
<dbReference type="InterPro" id="IPR017255">
    <property type="entry name" value="AcTrfase_GNAT_prd"/>
</dbReference>
<evidence type="ECO:0000259" key="3">
    <source>
        <dbReference type="PROSITE" id="PS51186"/>
    </source>
</evidence>
<dbReference type="PANTHER" id="PTHR43877">
    <property type="entry name" value="AMINOALKYLPHOSPHONATE N-ACETYLTRANSFERASE-RELATED-RELATED"/>
    <property type="match status" value="1"/>
</dbReference>
<dbReference type="SUPFAM" id="SSF55729">
    <property type="entry name" value="Acyl-CoA N-acyltransferases (Nat)"/>
    <property type="match status" value="1"/>
</dbReference>
<dbReference type="Gene3D" id="3.40.630.30">
    <property type="match status" value="1"/>
</dbReference>
<proteinExistence type="predicted"/>
<keyword evidence="1 4" id="KW-0808">Transferase</keyword>
<organism evidence="4 5">
    <name type="scientific">Actinomadura rubteroloni</name>
    <dbReference type="NCBI Taxonomy" id="1926885"/>
    <lineage>
        <taxon>Bacteria</taxon>
        <taxon>Bacillati</taxon>
        <taxon>Actinomycetota</taxon>
        <taxon>Actinomycetes</taxon>
        <taxon>Streptosporangiales</taxon>
        <taxon>Thermomonosporaceae</taxon>
        <taxon>Actinomadura</taxon>
    </lineage>
</organism>
<accession>A0A2P4UF35</accession>
<reference evidence="4 5" key="1">
    <citation type="journal article" date="2017" name="Chemistry">
        <title>Isolation, Biosynthesis and Chemical Modifications of Rubterolones A-F: Rare Tropolone Alkaloids from Actinomadura sp. 5-2.</title>
        <authorList>
            <person name="Guo H."/>
            <person name="Benndorf R."/>
            <person name="Leichnitz D."/>
            <person name="Klassen J.L."/>
            <person name="Vollmers J."/>
            <person name="Gorls H."/>
            <person name="Steinacker M."/>
            <person name="Weigel C."/>
            <person name="Dahse H.M."/>
            <person name="Kaster A.K."/>
            <person name="de Beer Z.W."/>
            <person name="Poulsen M."/>
            <person name="Beemelmanns C."/>
        </authorList>
    </citation>
    <scope>NUCLEOTIDE SEQUENCE [LARGE SCALE GENOMIC DNA]</scope>
    <source>
        <strain evidence="4 5">5-2</strain>
    </source>
</reference>
<dbReference type="RefSeq" id="WP_103565269.1">
    <property type="nucleotide sequence ID" value="NZ_MTBP01000003.1"/>
</dbReference>
<evidence type="ECO:0000313" key="4">
    <source>
        <dbReference type="EMBL" id="POM23684.1"/>
    </source>
</evidence>
<keyword evidence="2 4" id="KW-0012">Acyltransferase</keyword>
<dbReference type="CDD" id="cd04301">
    <property type="entry name" value="NAT_SF"/>
    <property type="match status" value="1"/>
</dbReference>
<dbReference type="PIRSF" id="PIRSF037663">
    <property type="entry name" value="Acetyltransf_GNAT_prd"/>
    <property type="match status" value="1"/>
</dbReference>
<dbReference type="InterPro" id="IPR050832">
    <property type="entry name" value="Bact_Acetyltransf"/>
</dbReference>
<dbReference type="EC" id="2.3.1.-" evidence="4"/>
<evidence type="ECO:0000256" key="1">
    <source>
        <dbReference type="ARBA" id="ARBA00022679"/>
    </source>
</evidence>
<dbReference type="EMBL" id="MTBP01000003">
    <property type="protein sequence ID" value="POM23684.1"/>
    <property type="molecule type" value="Genomic_DNA"/>
</dbReference>
<dbReference type="InterPro" id="IPR016181">
    <property type="entry name" value="Acyl_CoA_acyltransferase"/>
</dbReference>
<dbReference type="AlphaFoldDB" id="A0A2P4UF35"/>
<dbReference type="Pfam" id="PF00583">
    <property type="entry name" value="Acetyltransf_1"/>
    <property type="match status" value="1"/>
</dbReference>
<gene>
    <name evidence="4" type="primary">yncA_2</name>
    <name evidence="4" type="ORF">BTM25_48450</name>
</gene>
<dbReference type="InterPro" id="IPR000182">
    <property type="entry name" value="GNAT_dom"/>
</dbReference>
<protein>
    <submittedName>
        <fullName evidence="4">N-acyltransferase YncA</fullName>
        <ecNumber evidence="4">2.3.1.-</ecNumber>
    </submittedName>
</protein>
<sequence>MTVIRAARPDDHARIVAVMDDWWGRPVHALLPRLFLDHFHRSSLVAERDGLLAGFLVGLLSPSVPGLAYIHFVGVSPAARGDGLGRDLYERFFALARRDGRERVRCVTSPQNTASIAFHTAMGFTVTEPIADYDGPGVSRVVFDRPLV</sequence>